<dbReference type="KEGG" id="phv:HU739_002830"/>
<accession>A0A9E6P1M9</accession>
<comment type="similarity">
    <text evidence="2">Belongs to the NAD(P)-dependent epimerase/dehydratase family.</text>
</comment>
<feature type="domain" description="NAD-dependent epimerase/dehydratase" evidence="3">
    <location>
        <begin position="6"/>
        <end position="183"/>
    </location>
</feature>
<organism evidence="4 5">
    <name type="scientific">Pseudomonas hamedanensis</name>
    <dbReference type="NCBI Taxonomy" id="2745504"/>
    <lineage>
        <taxon>Bacteria</taxon>
        <taxon>Pseudomonadati</taxon>
        <taxon>Pseudomonadota</taxon>
        <taxon>Gammaproteobacteria</taxon>
        <taxon>Pseudomonadales</taxon>
        <taxon>Pseudomonadaceae</taxon>
        <taxon>Pseudomonas</taxon>
    </lineage>
</organism>
<dbReference type="InterPro" id="IPR036291">
    <property type="entry name" value="NAD(P)-bd_dom_sf"/>
</dbReference>
<reference evidence="4 5" key="2">
    <citation type="journal article" date="2021" name="Microorganisms">
        <title>The Ever-Expanding Pseudomonas Genus: Description of 43 New Species and Partition of the Pseudomonas putida Group.</title>
        <authorList>
            <person name="Girard L."/>
            <person name="Lood C."/>
            <person name="Hofte M."/>
            <person name="Vandamme P."/>
            <person name="Rokni-Zadeh H."/>
            <person name="van Noort V."/>
            <person name="Lavigne R."/>
            <person name="De Mot R."/>
        </authorList>
    </citation>
    <scope>NUCLEOTIDE SEQUENCE [LARGE SCALE GENOMIC DNA]</scope>
    <source>
        <strain evidence="4 5">SWRI65</strain>
    </source>
</reference>
<gene>
    <name evidence="4" type="ORF">HU739_002830</name>
</gene>
<dbReference type="EMBL" id="CP077091">
    <property type="protein sequence ID" value="QXI17950.1"/>
    <property type="molecule type" value="Genomic_DNA"/>
</dbReference>
<evidence type="ECO:0000256" key="2">
    <source>
        <dbReference type="ARBA" id="ARBA00007637"/>
    </source>
</evidence>
<dbReference type="RefSeq" id="WP_186546472.1">
    <property type="nucleotide sequence ID" value="NZ_CP077091.1"/>
</dbReference>
<protein>
    <submittedName>
        <fullName evidence="4">NAD(P)-dependent oxidoreductase</fullName>
    </submittedName>
</protein>
<dbReference type="AlphaFoldDB" id="A0A9E6P1M9"/>
<dbReference type="InterPro" id="IPR001509">
    <property type="entry name" value="Epimerase_deHydtase"/>
</dbReference>
<dbReference type="SUPFAM" id="SSF51735">
    <property type="entry name" value="NAD(P)-binding Rossmann-fold domains"/>
    <property type="match status" value="1"/>
</dbReference>
<evidence type="ECO:0000259" key="3">
    <source>
        <dbReference type="Pfam" id="PF01370"/>
    </source>
</evidence>
<keyword evidence="5" id="KW-1185">Reference proteome</keyword>
<name>A0A9E6P1M9_9PSED</name>
<evidence type="ECO:0000256" key="1">
    <source>
        <dbReference type="ARBA" id="ARBA00005125"/>
    </source>
</evidence>
<comment type="pathway">
    <text evidence="1">Bacterial outer membrane biogenesis; LPS O-antigen biosynthesis.</text>
</comment>
<dbReference type="Gene3D" id="3.40.50.720">
    <property type="entry name" value="NAD(P)-binding Rossmann-like Domain"/>
    <property type="match status" value="1"/>
</dbReference>
<dbReference type="Pfam" id="PF01370">
    <property type="entry name" value="Epimerase"/>
    <property type="match status" value="1"/>
</dbReference>
<dbReference type="Proteomes" id="UP000631521">
    <property type="component" value="Chromosome"/>
</dbReference>
<evidence type="ECO:0000313" key="4">
    <source>
        <dbReference type="EMBL" id="QXI17950.1"/>
    </source>
</evidence>
<dbReference type="CDD" id="cd08946">
    <property type="entry name" value="SDR_e"/>
    <property type="match status" value="1"/>
</dbReference>
<evidence type="ECO:0000313" key="5">
    <source>
        <dbReference type="Proteomes" id="UP000631521"/>
    </source>
</evidence>
<dbReference type="PANTHER" id="PTHR43000">
    <property type="entry name" value="DTDP-D-GLUCOSE 4,6-DEHYDRATASE-RELATED"/>
    <property type="match status" value="1"/>
</dbReference>
<proteinExistence type="inferred from homology"/>
<sequence length="252" mass="27107">MSSGKILVTGAAGKIGKAFWEARDDKSDLRLADLDVTQFPDSAQHFALDVRDQASCLRACEGIHTVIHLAADPDPDADFMSSLLPVNIVGTYNMLFAAKAQGCKRFIFASSAQVIEGYPADVQIQECMAPKPGNLYGVSKAFGEALASMYANDGQMTTIAVRIANVAKFQQGETHSPRDVAAFISFRDVVALLNNCVDAELKGFHVIHGVSDNRYKRLSIDQSRKVVGYAPIDDGFEILEGGAQFSPSPASS</sequence>
<reference evidence="4 5" key="1">
    <citation type="journal article" date="2020" name="Microorganisms">
        <title>Reliable Identification of Environmental Pseudomonas Isolates Using the rpoD Gene.</title>
        <authorList>
            <consortium name="The Broad Institute Genome Sequencing Platform"/>
            <person name="Girard L."/>
            <person name="Lood C."/>
            <person name="Rokni-Zadeh H."/>
            <person name="van Noort V."/>
            <person name="Lavigne R."/>
            <person name="De Mot R."/>
        </authorList>
    </citation>
    <scope>NUCLEOTIDE SEQUENCE [LARGE SCALE GENOMIC DNA]</scope>
    <source>
        <strain evidence="4 5">SWRI65</strain>
    </source>
</reference>